<dbReference type="PANTHER" id="PTHR21011">
    <property type="entry name" value="MITOCHONDRIAL 28S RIBOSOMAL PROTEIN S6"/>
    <property type="match status" value="1"/>
</dbReference>
<gene>
    <name evidence="4" type="ORF">ABEB36_001709</name>
</gene>
<accession>A0ABD1FFF9</accession>
<dbReference type="Proteomes" id="UP001566132">
    <property type="component" value="Unassembled WGS sequence"/>
</dbReference>
<organism evidence="4 5">
    <name type="scientific">Hypothenemus hampei</name>
    <name type="common">Coffee berry borer</name>
    <dbReference type="NCBI Taxonomy" id="57062"/>
    <lineage>
        <taxon>Eukaryota</taxon>
        <taxon>Metazoa</taxon>
        <taxon>Ecdysozoa</taxon>
        <taxon>Arthropoda</taxon>
        <taxon>Hexapoda</taxon>
        <taxon>Insecta</taxon>
        <taxon>Pterygota</taxon>
        <taxon>Neoptera</taxon>
        <taxon>Endopterygota</taxon>
        <taxon>Coleoptera</taxon>
        <taxon>Polyphaga</taxon>
        <taxon>Cucujiformia</taxon>
        <taxon>Curculionidae</taxon>
        <taxon>Scolytinae</taxon>
        <taxon>Hypothenemus</taxon>
    </lineage>
</organism>
<dbReference type="InterPro" id="IPR000529">
    <property type="entry name" value="Ribosomal_bS6"/>
</dbReference>
<dbReference type="GO" id="GO:0005737">
    <property type="term" value="C:cytoplasm"/>
    <property type="evidence" value="ECO:0007669"/>
    <property type="project" value="UniProtKB-ARBA"/>
</dbReference>
<keyword evidence="5" id="KW-1185">Reference proteome</keyword>
<proteinExistence type="inferred from homology"/>
<comment type="caution">
    <text evidence="4">The sequence shown here is derived from an EMBL/GenBank/DDBJ whole genome shotgun (WGS) entry which is preliminary data.</text>
</comment>
<dbReference type="InterPro" id="IPR014717">
    <property type="entry name" value="Transl_elong_EF1B/ribsomal_bS6"/>
</dbReference>
<dbReference type="FunFam" id="3.30.70.60:FF:000014">
    <property type="entry name" value="28S ribosomal protein S6, mitochondrial"/>
    <property type="match status" value="1"/>
</dbReference>
<protein>
    <recommendedName>
        <fullName evidence="2">Small ribosomal subunit protein bS6m</fullName>
    </recommendedName>
    <alternativeName>
        <fullName evidence="3">28S ribosomal protein S6, mitochondrial</fullName>
    </alternativeName>
</protein>
<dbReference type="SUPFAM" id="SSF54995">
    <property type="entry name" value="Ribosomal protein S6"/>
    <property type="match status" value="1"/>
</dbReference>
<sequence length="147" mass="17533">MITYELMVLLRIMPKPETKQVLRRIADQIFEKGGFIRKLENLGTQEMPYKAKAHDAIHKQASYFLYEFHAPPSSIFPLLDEYIRDVDIVRRRIFKKNEEASFECTLSQELLPPPYRKEVQELITEARKKDKPKFQYNSGLDYYPFQK</sequence>
<evidence type="ECO:0000313" key="5">
    <source>
        <dbReference type="Proteomes" id="UP001566132"/>
    </source>
</evidence>
<comment type="similarity">
    <text evidence="1">Belongs to the bacterial ribosomal protein bS6 family.</text>
</comment>
<dbReference type="CDD" id="cd15465">
    <property type="entry name" value="bS6_mito"/>
    <property type="match status" value="1"/>
</dbReference>
<evidence type="ECO:0000313" key="4">
    <source>
        <dbReference type="EMBL" id="KAL1518023.1"/>
    </source>
</evidence>
<dbReference type="PANTHER" id="PTHR21011:SF1">
    <property type="entry name" value="SMALL RIBOSOMAL SUBUNIT PROTEIN BS6M"/>
    <property type="match status" value="1"/>
</dbReference>
<dbReference type="AlphaFoldDB" id="A0ABD1FFF9"/>
<dbReference type="Pfam" id="PF01250">
    <property type="entry name" value="Ribosomal_S6"/>
    <property type="match status" value="1"/>
</dbReference>
<name>A0ABD1FFF9_HYPHA</name>
<dbReference type="InterPro" id="IPR035980">
    <property type="entry name" value="Ribosomal_bS6_sf"/>
</dbReference>
<reference evidence="4 5" key="1">
    <citation type="submission" date="2024-05" db="EMBL/GenBank/DDBJ databases">
        <title>Genetic variation in Jamaican populations of the coffee berry borer (Hypothenemus hampei).</title>
        <authorList>
            <person name="Errbii M."/>
            <person name="Myrie A."/>
        </authorList>
    </citation>
    <scope>NUCLEOTIDE SEQUENCE [LARGE SCALE GENOMIC DNA]</scope>
    <source>
        <strain evidence="4">JA-Hopewell-2020-01-JO</strain>
        <tissue evidence="4">Whole body</tissue>
    </source>
</reference>
<evidence type="ECO:0000256" key="2">
    <source>
        <dbReference type="ARBA" id="ARBA00035170"/>
    </source>
</evidence>
<dbReference type="EMBL" id="JBDJPC010000001">
    <property type="protein sequence ID" value="KAL1518023.1"/>
    <property type="molecule type" value="Genomic_DNA"/>
</dbReference>
<evidence type="ECO:0000256" key="3">
    <source>
        <dbReference type="ARBA" id="ARBA00035365"/>
    </source>
</evidence>
<evidence type="ECO:0000256" key="1">
    <source>
        <dbReference type="ARBA" id="ARBA00009512"/>
    </source>
</evidence>
<dbReference type="Gene3D" id="3.30.70.60">
    <property type="match status" value="1"/>
</dbReference>